<name>A0A0E3QXY1_METBA</name>
<protein>
    <submittedName>
        <fullName evidence="1">CRISPR-associated protein, Csh1 family</fullName>
    </submittedName>
</protein>
<sequence length="553" mass="64395">MIETICNIGKTIQDIEGEKDLIDLWQKEENGDYELIIDVNICDDSVSIDTRDFEKRVFRDGLLYTQGNWFVGALVKKDSLKDNRIKDSLKFIDVSLERFNEVKQLLDSKVKEYEGVNFVVLFMKNNQKPIEISKQKFLDEIEKNGLRKTSSPGNCHICGQHTDTLYDSITYKCYTNDKGIFSNTDGLSYGICKCCIQHILFGRQHVDTFLKTWWGGSEILFLPHDYNEEVKMIFEFSNIGDVKEGRNLLSNLRENEAEVMEEVGKCDTDVDILFISAPAGKSEWKITYNIRDVMPSRFTTIAELERKYKTRSGNHLAIWQVLSNLLGNSSKPGEIFNTNEAKNFLKNIFHGNKINRNLFFSRAMGKYKHDYFAGYKSNIFTIHRVYNFLVDCGCLDKGWNFVEQDGRGYSMVKYENVEEFFEINKEFFDSDVKKAWFLLGRLYGNMVYESKKYKGGDDKQNTESYLEKNFFFGRKYDFKTFVYFTNQCSELMYKYGVQNKGYLKDLISSSKELMGRGDEKLSSDEAKYIFFWGMQQWIGKSKDDTADDEGADE</sequence>
<dbReference type="Proteomes" id="UP000033033">
    <property type="component" value="Chromosome"/>
</dbReference>
<dbReference type="HOGENOM" id="CLU_033611_0_0_2"/>
<dbReference type="AlphaFoldDB" id="A0A0E3QXY1"/>
<dbReference type="GeneID" id="24845953"/>
<accession>A0A0E3QXY1</accession>
<dbReference type="InterPro" id="IPR013389">
    <property type="entry name" value="CRISPR-assoc_prot_Cas8b"/>
</dbReference>
<dbReference type="InterPro" id="IPR013420">
    <property type="entry name" value="CRISPR-assoc_prot_Cas8b/Csh1_C"/>
</dbReference>
<dbReference type="PATRIC" id="fig|1434108.4.peg.3386"/>
<evidence type="ECO:0000313" key="2">
    <source>
        <dbReference type="Proteomes" id="UP000033033"/>
    </source>
</evidence>
<dbReference type="STRING" id="1434108.MSBRM_2650"/>
<proteinExistence type="predicted"/>
<dbReference type="EMBL" id="CP009528">
    <property type="protein sequence ID" value="AKB55648.1"/>
    <property type="molecule type" value="Genomic_DNA"/>
</dbReference>
<dbReference type="NCBIfam" id="TIGR02556">
    <property type="entry name" value="cas_TM1802"/>
    <property type="match status" value="1"/>
</dbReference>
<dbReference type="KEGG" id="mby:MSBRM_2650"/>
<reference evidence="1 2" key="1">
    <citation type="submission" date="2014-07" db="EMBL/GenBank/DDBJ databases">
        <title>Methanogenic archaea and the global carbon cycle.</title>
        <authorList>
            <person name="Henriksen J.R."/>
            <person name="Luke J."/>
            <person name="Reinhart S."/>
            <person name="Benedict M.N."/>
            <person name="Youngblut N.D."/>
            <person name="Metcalf M.E."/>
            <person name="Whitaker R.J."/>
            <person name="Metcalf W.W."/>
        </authorList>
    </citation>
    <scope>NUCLEOTIDE SEQUENCE [LARGE SCALE GENOMIC DNA]</scope>
    <source>
        <strain evidence="1 2">MS</strain>
    </source>
</reference>
<organism evidence="1 2">
    <name type="scientific">Methanosarcina barkeri MS</name>
    <dbReference type="NCBI Taxonomy" id="1434108"/>
    <lineage>
        <taxon>Archaea</taxon>
        <taxon>Methanobacteriati</taxon>
        <taxon>Methanobacteriota</taxon>
        <taxon>Stenosarchaea group</taxon>
        <taxon>Methanomicrobia</taxon>
        <taxon>Methanosarcinales</taxon>
        <taxon>Methanosarcinaceae</taxon>
        <taxon>Methanosarcina</taxon>
    </lineage>
</organism>
<gene>
    <name evidence="1" type="ORF">MSBRM_2650</name>
</gene>
<dbReference type="RefSeq" id="WP_048156075.1">
    <property type="nucleotide sequence ID" value="NZ_CP009528.1"/>
</dbReference>
<evidence type="ECO:0000313" key="1">
    <source>
        <dbReference type="EMBL" id="AKB55648.1"/>
    </source>
</evidence>
<dbReference type="NCBIfam" id="TIGR02591">
    <property type="entry name" value="cas_Csh1"/>
    <property type="match status" value="1"/>
</dbReference>
<keyword evidence="2" id="KW-1185">Reference proteome</keyword>
<dbReference type="Pfam" id="PF09484">
    <property type="entry name" value="Cas_TM1802"/>
    <property type="match status" value="1"/>
</dbReference>